<keyword evidence="4 7" id="KW-0406">Ion transport</keyword>
<keyword evidence="2 7" id="KW-0813">Transport</keyword>
<dbReference type="InterPro" id="IPR000711">
    <property type="entry name" value="ATPase_OSCP/dsu"/>
</dbReference>
<keyword evidence="7" id="KW-0139">CF(1)</keyword>
<dbReference type="NCBIfam" id="TIGR01145">
    <property type="entry name" value="ATP_synt_delta"/>
    <property type="match status" value="1"/>
</dbReference>
<dbReference type="AlphaFoldDB" id="A0A934UNY8"/>
<dbReference type="RefSeq" id="WP_200066974.1">
    <property type="nucleotide sequence ID" value="NZ_JAEHFW010000003.1"/>
</dbReference>
<keyword evidence="3 7" id="KW-0375">Hydrogen ion transport</keyword>
<keyword evidence="5 7" id="KW-0472">Membrane</keyword>
<dbReference type="Proteomes" id="UP000613193">
    <property type="component" value="Unassembled WGS sequence"/>
</dbReference>
<comment type="caution">
    <text evidence="9">The sequence shown here is derived from an EMBL/GenBank/DDBJ whole genome shotgun (WGS) entry which is preliminary data.</text>
</comment>
<evidence type="ECO:0000256" key="3">
    <source>
        <dbReference type="ARBA" id="ARBA00022781"/>
    </source>
</evidence>
<evidence type="ECO:0000313" key="9">
    <source>
        <dbReference type="EMBL" id="MBK0380422.1"/>
    </source>
</evidence>
<dbReference type="GO" id="GO:0046933">
    <property type="term" value="F:proton-transporting ATP synthase activity, rotational mechanism"/>
    <property type="evidence" value="ECO:0007669"/>
    <property type="project" value="UniProtKB-UniRule"/>
</dbReference>
<evidence type="ECO:0000256" key="4">
    <source>
        <dbReference type="ARBA" id="ARBA00023065"/>
    </source>
</evidence>
<dbReference type="PRINTS" id="PR00125">
    <property type="entry name" value="ATPASEDELTA"/>
</dbReference>
<dbReference type="Pfam" id="PF00213">
    <property type="entry name" value="OSCP"/>
    <property type="match status" value="1"/>
</dbReference>
<comment type="function">
    <text evidence="7">This protein is part of the stalk that links CF(0) to CF(1). It either transmits conformational changes from CF(0) to CF(1) or is implicated in proton conduction.</text>
</comment>
<comment type="function">
    <text evidence="7">F(1)F(0) ATP synthase produces ATP from ADP in the presence of a proton or sodium gradient. F-type ATPases consist of two structural domains, F(1) containing the extramembraneous catalytic core and F(0) containing the membrane proton channel, linked together by a central stalk and a peripheral stalk. During catalysis, ATP synthesis in the catalytic domain of F(1) is coupled via a rotary mechanism of the central stalk subunits to proton translocation.</text>
</comment>
<gene>
    <name evidence="7 9" type="primary">atpH</name>
    <name evidence="9" type="ORF">I5M19_13945</name>
</gene>
<accession>A0A934UNY8</accession>
<name>A0A934UNY8_9SPHI</name>
<dbReference type="GO" id="GO:0005886">
    <property type="term" value="C:plasma membrane"/>
    <property type="evidence" value="ECO:0007669"/>
    <property type="project" value="UniProtKB-SubCell"/>
</dbReference>
<evidence type="ECO:0000256" key="7">
    <source>
        <dbReference type="HAMAP-Rule" id="MF_01416"/>
    </source>
</evidence>
<evidence type="ECO:0000256" key="6">
    <source>
        <dbReference type="ARBA" id="ARBA00023310"/>
    </source>
</evidence>
<evidence type="ECO:0000256" key="2">
    <source>
        <dbReference type="ARBA" id="ARBA00022448"/>
    </source>
</evidence>
<keyword evidence="6 7" id="KW-0066">ATP synthesis</keyword>
<feature type="coiled-coil region" evidence="8">
    <location>
        <begin position="10"/>
        <end position="37"/>
    </location>
</feature>
<protein>
    <recommendedName>
        <fullName evidence="7">ATP synthase subunit delta</fullName>
    </recommendedName>
    <alternativeName>
        <fullName evidence="7">ATP synthase F(1) sector subunit delta</fullName>
    </alternativeName>
    <alternativeName>
        <fullName evidence="7">F-type ATPase subunit delta</fullName>
        <shortName evidence="7">F-ATPase subunit delta</shortName>
    </alternativeName>
</protein>
<dbReference type="GO" id="GO:0045259">
    <property type="term" value="C:proton-transporting ATP synthase complex"/>
    <property type="evidence" value="ECO:0007669"/>
    <property type="project" value="UniProtKB-KW"/>
</dbReference>
<proteinExistence type="inferred from homology"/>
<keyword evidence="7" id="KW-1003">Cell membrane</keyword>
<evidence type="ECO:0000256" key="5">
    <source>
        <dbReference type="ARBA" id="ARBA00023136"/>
    </source>
</evidence>
<dbReference type="EMBL" id="JAEHFW010000003">
    <property type="protein sequence ID" value="MBK0380422.1"/>
    <property type="molecule type" value="Genomic_DNA"/>
</dbReference>
<organism evidence="9 10">
    <name type="scientific">Mucilaginibacter segetis</name>
    <dbReference type="NCBI Taxonomy" id="2793071"/>
    <lineage>
        <taxon>Bacteria</taxon>
        <taxon>Pseudomonadati</taxon>
        <taxon>Bacteroidota</taxon>
        <taxon>Sphingobacteriia</taxon>
        <taxon>Sphingobacteriales</taxon>
        <taxon>Sphingobacteriaceae</taxon>
        <taxon>Mucilaginibacter</taxon>
    </lineage>
</organism>
<comment type="subcellular location">
    <subcellularLocation>
        <location evidence="7">Cell membrane</location>
        <topology evidence="7">Peripheral membrane protein</topology>
    </subcellularLocation>
    <subcellularLocation>
        <location evidence="1">Membrane</location>
    </subcellularLocation>
</comment>
<dbReference type="Gene3D" id="1.10.520.20">
    <property type="entry name" value="N-terminal domain of the delta subunit of the F1F0-ATP synthase"/>
    <property type="match status" value="1"/>
</dbReference>
<dbReference type="PANTHER" id="PTHR11910">
    <property type="entry name" value="ATP SYNTHASE DELTA CHAIN"/>
    <property type="match status" value="1"/>
</dbReference>
<sequence length="182" mass="19891">MSEVTVALRYAKALIDLAQEQNTVEEVKNDMELFLKTLKASPELTAVLANPIISHSKKVHILGDIFGGKVNKVTIGFFNIMVNKGRGEVLYTTAHEYINLYDVKEHITKARVVTAAPLSAENKQKMLADIQQAIGGTVKLADKVDPSLIGGFVLTVGDRQIDTSIANDLNKLKKEFAQVAAQ</sequence>
<reference evidence="9" key="1">
    <citation type="submission" date="2020-12" db="EMBL/GenBank/DDBJ databases">
        <title>Bacterial novel species Mucilaginibacter sp. SD-g isolated from soil.</title>
        <authorList>
            <person name="Jung H.-Y."/>
        </authorList>
    </citation>
    <scope>NUCLEOTIDE SEQUENCE</scope>
    <source>
        <strain evidence="9">SD-g</strain>
    </source>
</reference>
<evidence type="ECO:0000313" key="10">
    <source>
        <dbReference type="Proteomes" id="UP000613193"/>
    </source>
</evidence>
<keyword evidence="8" id="KW-0175">Coiled coil</keyword>
<dbReference type="InterPro" id="IPR026015">
    <property type="entry name" value="ATP_synth_OSCP/delta_N_sf"/>
</dbReference>
<dbReference type="SUPFAM" id="SSF47928">
    <property type="entry name" value="N-terminal domain of the delta subunit of the F1F0-ATP synthase"/>
    <property type="match status" value="1"/>
</dbReference>
<evidence type="ECO:0000256" key="1">
    <source>
        <dbReference type="ARBA" id="ARBA00004370"/>
    </source>
</evidence>
<evidence type="ECO:0000256" key="8">
    <source>
        <dbReference type="SAM" id="Coils"/>
    </source>
</evidence>
<comment type="similarity">
    <text evidence="7">Belongs to the ATPase delta chain family.</text>
</comment>
<dbReference type="HAMAP" id="MF_01416">
    <property type="entry name" value="ATP_synth_delta_bact"/>
    <property type="match status" value="1"/>
</dbReference>
<keyword evidence="10" id="KW-1185">Reference proteome</keyword>